<proteinExistence type="predicted"/>
<name>A0A6G1GAR9_9PEZI</name>
<dbReference type="RefSeq" id="XP_033536667.1">
    <property type="nucleotide sequence ID" value="XM_033674640.1"/>
</dbReference>
<dbReference type="AlphaFoldDB" id="A0A6G1GAR9"/>
<dbReference type="GeneID" id="54415210"/>
<reference evidence="3" key="3">
    <citation type="submission" date="2025-04" db="UniProtKB">
        <authorList>
            <consortium name="RefSeq"/>
        </authorList>
    </citation>
    <scope>IDENTIFICATION</scope>
    <source>
        <strain evidence="3">CBS 781.70</strain>
    </source>
</reference>
<evidence type="ECO:0000313" key="2">
    <source>
        <dbReference type="Proteomes" id="UP000504638"/>
    </source>
</evidence>
<evidence type="ECO:0000313" key="3">
    <source>
        <dbReference type="RefSeq" id="XP_033536667.1"/>
    </source>
</evidence>
<evidence type="ECO:0000313" key="1">
    <source>
        <dbReference type="EMBL" id="KAF1815036.1"/>
    </source>
</evidence>
<sequence>MLFSPSFGEYRSGKYSRAWHRIPALRAEKSSHLFLPCVLLLPMLHASECMQTTALHIDPVMQRNHMRHGNVAPYLPNRIFVLIDNFRGAIALERR</sequence>
<dbReference type="Proteomes" id="UP000504638">
    <property type="component" value="Unplaced"/>
</dbReference>
<gene>
    <name evidence="1 3" type="ORF">P152DRAFT_242992</name>
</gene>
<organism evidence="1">
    <name type="scientific">Eremomyces bilateralis CBS 781.70</name>
    <dbReference type="NCBI Taxonomy" id="1392243"/>
    <lineage>
        <taxon>Eukaryota</taxon>
        <taxon>Fungi</taxon>
        <taxon>Dikarya</taxon>
        <taxon>Ascomycota</taxon>
        <taxon>Pezizomycotina</taxon>
        <taxon>Dothideomycetes</taxon>
        <taxon>Dothideomycetes incertae sedis</taxon>
        <taxon>Eremomycetales</taxon>
        <taxon>Eremomycetaceae</taxon>
        <taxon>Eremomyces</taxon>
    </lineage>
</organism>
<accession>A0A6G1GAR9</accession>
<reference evidence="1 3" key="1">
    <citation type="submission" date="2020-01" db="EMBL/GenBank/DDBJ databases">
        <authorList>
            <consortium name="DOE Joint Genome Institute"/>
            <person name="Haridas S."/>
            <person name="Albert R."/>
            <person name="Binder M."/>
            <person name="Bloem J."/>
            <person name="Labutti K."/>
            <person name="Salamov A."/>
            <person name="Andreopoulos B."/>
            <person name="Baker S.E."/>
            <person name="Barry K."/>
            <person name="Bills G."/>
            <person name="Bluhm B.H."/>
            <person name="Cannon C."/>
            <person name="Castanera R."/>
            <person name="Culley D.E."/>
            <person name="Daum C."/>
            <person name="Ezra D."/>
            <person name="Gonzalez J.B."/>
            <person name="Henrissat B."/>
            <person name="Kuo A."/>
            <person name="Liang C."/>
            <person name="Lipzen A."/>
            <person name="Lutzoni F."/>
            <person name="Magnuson J."/>
            <person name="Mondo S."/>
            <person name="Nolan M."/>
            <person name="Ohm R."/>
            <person name="Pangilinan J."/>
            <person name="Park H.-J."/>
            <person name="Ramirez L."/>
            <person name="Alfaro M."/>
            <person name="Sun H."/>
            <person name="Tritt A."/>
            <person name="Yoshinaga Y."/>
            <person name="Zwiers L.-H."/>
            <person name="Turgeon B.G."/>
            <person name="Goodwin S.B."/>
            <person name="Spatafora J.W."/>
            <person name="Crous P.W."/>
            <person name="Grigoriev I.V."/>
        </authorList>
    </citation>
    <scope>NUCLEOTIDE SEQUENCE</scope>
    <source>
        <strain evidence="1 3">CBS 781.70</strain>
    </source>
</reference>
<dbReference type="EMBL" id="ML975152">
    <property type="protein sequence ID" value="KAF1815036.1"/>
    <property type="molecule type" value="Genomic_DNA"/>
</dbReference>
<keyword evidence="2" id="KW-1185">Reference proteome</keyword>
<reference evidence="3" key="2">
    <citation type="submission" date="2020-04" db="EMBL/GenBank/DDBJ databases">
        <authorList>
            <consortium name="NCBI Genome Project"/>
        </authorList>
    </citation>
    <scope>NUCLEOTIDE SEQUENCE</scope>
    <source>
        <strain evidence="3">CBS 781.70</strain>
    </source>
</reference>
<protein>
    <submittedName>
        <fullName evidence="1 3">Uncharacterized protein</fullName>
    </submittedName>
</protein>